<accession>A0A975JGY9</accession>
<dbReference type="Proteomes" id="UP000683291">
    <property type="component" value="Chromosome pJK7-1-1"/>
</dbReference>
<dbReference type="EMBL" id="CP073582">
    <property type="protein sequence ID" value="QUJ78117.1"/>
    <property type="molecule type" value="Genomic_DNA"/>
</dbReference>
<dbReference type="GO" id="GO:0005524">
    <property type="term" value="F:ATP binding"/>
    <property type="evidence" value="ECO:0007669"/>
    <property type="project" value="UniProtKB-KW"/>
</dbReference>
<gene>
    <name evidence="7" type="ORF">KDD17_17400</name>
</gene>
<evidence type="ECO:0000256" key="4">
    <source>
        <dbReference type="ARBA" id="ARBA00022840"/>
    </source>
</evidence>
<evidence type="ECO:0000256" key="5">
    <source>
        <dbReference type="SAM" id="MobiDB-lite"/>
    </source>
</evidence>
<keyword evidence="8" id="KW-1185">Reference proteome</keyword>
<evidence type="ECO:0000313" key="8">
    <source>
        <dbReference type="Proteomes" id="UP000683291"/>
    </source>
</evidence>
<dbReference type="AlphaFoldDB" id="A0A975JGY9"/>
<dbReference type="GO" id="GO:0004674">
    <property type="term" value="F:protein serine/threonine kinase activity"/>
    <property type="evidence" value="ECO:0007669"/>
    <property type="project" value="TreeGrafter"/>
</dbReference>
<dbReference type="KEGG" id="sual:KDD17_17400"/>
<evidence type="ECO:0000313" key="7">
    <source>
        <dbReference type="EMBL" id="QUJ78117.1"/>
    </source>
</evidence>
<dbReference type="PANTHER" id="PTHR43289">
    <property type="entry name" value="MITOGEN-ACTIVATED PROTEIN KINASE KINASE KINASE 20-RELATED"/>
    <property type="match status" value="1"/>
</dbReference>
<keyword evidence="3 7" id="KW-0418">Kinase</keyword>
<feature type="region of interest" description="Disordered" evidence="5">
    <location>
        <begin position="91"/>
        <end position="126"/>
    </location>
</feature>
<evidence type="ECO:0000256" key="2">
    <source>
        <dbReference type="ARBA" id="ARBA00022741"/>
    </source>
</evidence>
<feature type="region of interest" description="Disordered" evidence="5">
    <location>
        <begin position="406"/>
        <end position="455"/>
    </location>
</feature>
<sequence>MNSEETQPPKSDKAEAEADDRTLLVPSPTAPGADDDDRTMIAAPPTNEVDPDRTMIAAPPTEDVDPDRTMIAAPPDSASLDDDRTMLAAPVPIAGNNPDGTVVSRPTTPPRPVTMTDTISTGPATQTPLRTLEIGNVINNMYRVEERIDHGGMGRVFRGIEIGTGESVAIKVILPEMAEDPRVAQMFRREARTLRQLHHDAIVRYFAYVPPDTNFNLHALVMGFIEGTKLSDRIKERGPLDEEQACEMFLRLAGGLERAHAIGIVHRDLSPDNVMLPDDDISKALLIDFGISRSSKIADGTLGNEFAGKLKYVSPEQLGAYGGEAGPPSDVYSLALLMIVSLTGQAMAMGDSIVDAVQKRQAVPDLTAVPERFQSLLYKMLQPDPGQRIASMAEVIAGLRGIAGGQQLTDLGPRPAPPTETRSVPGLQAAPGATLTGLPRPRQAQTVTPTAPAQSNGGFGKIVAAGLVLAGLGVGGWFVAGQPGVPTSTALPPQDGAPERIAGSPAAFLAEALDETPCTLVRLRAQGRNAGLLEGYAPVPSDLPDVPTQYASRFGMQPDMMTQTLTEPQCPAVDLTRNFQGTPAQPLEMSLASGGVSRSEGVVGTLHNISGRETWLALVTPGGGVFSLMSRLADPVGDVQQFSFRLPSAQPGRYLLLAVASDQALVRAGAMTDGTAATAILPLIDAELARGTGGSVDIGIVEITP</sequence>
<dbReference type="PANTHER" id="PTHR43289:SF34">
    <property type="entry name" value="SERINE_THREONINE-PROTEIN KINASE YBDM-RELATED"/>
    <property type="match status" value="1"/>
</dbReference>
<feature type="compositionally biased region" description="Polar residues" evidence="5">
    <location>
        <begin position="115"/>
        <end position="126"/>
    </location>
</feature>
<organism evidence="7 8">
    <name type="scientific">Sulfitobacter albidus</name>
    <dbReference type="NCBI Taxonomy" id="2829501"/>
    <lineage>
        <taxon>Bacteria</taxon>
        <taxon>Pseudomonadati</taxon>
        <taxon>Pseudomonadota</taxon>
        <taxon>Alphaproteobacteria</taxon>
        <taxon>Rhodobacterales</taxon>
        <taxon>Roseobacteraceae</taxon>
        <taxon>Sulfitobacter</taxon>
    </lineage>
</organism>
<keyword evidence="2" id="KW-0547">Nucleotide-binding</keyword>
<dbReference type="PROSITE" id="PS50011">
    <property type="entry name" value="PROTEIN_KINASE_DOM"/>
    <property type="match status" value="1"/>
</dbReference>
<evidence type="ECO:0000259" key="6">
    <source>
        <dbReference type="PROSITE" id="PS50011"/>
    </source>
</evidence>
<proteinExistence type="predicted"/>
<protein>
    <submittedName>
        <fullName evidence="7">Protein kinase</fullName>
    </submittedName>
</protein>
<feature type="compositionally biased region" description="Polar residues" evidence="5">
    <location>
        <begin position="443"/>
        <end position="455"/>
    </location>
</feature>
<evidence type="ECO:0000256" key="3">
    <source>
        <dbReference type="ARBA" id="ARBA00022777"/>
    </source>
</evidence>
<keyword evidence="1" id="KW-0808">Transferase</keyword>
<feature type="domain" description="Protein kinase" evidence="6">
    <location>
        <begin position="142"/>
        <end position="402"/>
    </location>
</feature>
<dbReference type="InterPro" id="IPR008266">
    <property type="entry name" value="Tyr_kinase_AS"/>
</dbReference>
<evidence type="ECO:0000256" key="1">
    <source>
        <dbReference type="ARBA" id="ARBA00022679"/>
    </source>
</evidence>
<dbReference type="CDD" id="cd14014">
    <property type="entry name" value="STKc_PknB_like"/>
    <property type="match status" value="1"/>
</dbReference>
<feature type="region of interest" description="Disordered" evidence="5">
    <location>
        <begin position="1"/>
        <end position="69"/>
    </location>
</feature>
<name>A0A975JGY9_9RHOB</name>
<dbReference type="Gene3D" id="1.10.510.10">
    <property type="entry name" value="Transferase(Phosphotransferase) domain 1"/>
    <property type="match status" value="1"/>
</dbReference>
<feature type="compositionally biased region" description="Basic and acidic residues" evidence="5">
    <location>
        <begin position="10"/>
        <end position="22"/>
    </location>
</feature>
<dbReference type="PROSITE" id="PS00109">
    <property type="entry name" value="PROTEIN_KINASE_TYR"/>
    <property type="match status" value="1"/>
</dbReference>
<dbReference type="SUPFAM" id="SSF56112">
    <property type="entry name" value="Protein kinase-like (PK-like)"/>
    <property type="match status" value="1"/>
</dbReference>
<dbReference type="Pfam" id="PF00069">
    <property type="entry name" value="Pkinase"/>
    <property type="match status" value="1"/>
</dbReference>
<reference evidence="7" key="1">
    <citation type="submission" date="2021-04" db="EMBL/GenBank/DDBJ databases">
        <title>Complete genome sequence for Sulfitobacter sp. strain JK7-1.</title>
        <authorList>
            <person name="Park S.-J."/>
        </authorList>
    </citation>
    <scope>NUCLEOTIDE SEQUENCE</scope>
    <source>
        <strain evidence="7">JK7-1</strain>
    </source>
</reference>
<dbReference type="Gene3D" id="3.30.200.20">
    <property type="entry name" value="Phosphorylase Kinase, domain 1"/>
    <property type="match status" value="1"/>
</dbReference>
<dbReference type="InterPro" id="IPR000719">
    <property type="entry name" value="Prot_kinase_dom"/>
</dbReference>
<dbReference type="RefSeq" id="WP_212706309.1">
    <property type="nucleotide sequence ID" value="NZ_CP073582.1"/>
</dbReference>
<keyword evidence="4" id="KW-0067">ATP-binding</keyword>
<dbReference type="InterPro" id="IPR011009">
    <property type="entry name" value="Kinase-like_dom_sf"/>
</dbReference>